<dbReference type="RefSeq" id="WP_177170653.1">
    <property type="nucleotide sequence ID" value="NZ_CALJFH010000002.1"/>
</dbReference>
<dbReference type="SUPFAM" id="SSF54637">
    <property type="entry name" value="Thioesterase/thiol ester dehydrase-isomerase"/>
    <property type="match status" value="1"/>
</dbReference>
<dbReference type="InterPro" id="IPR006683">
    <property type="entry name" value="Thioestr_dom"/>
</dbReference>
<dbReference type="InterPro" id="IPR003736">
    <property type="entry name" value="PAAI_dom"/>
</dbReference>
<name>A0A1H3K5A5_9RHOB</name>
<organism evidence="4 5">
    <name type="scientific">Lentibacter algarum</name>
    <dbReference type="NCBI Taxonomy" id="576131"/>
    <lineage>
        <taxon>Bacteria</taxon>
        <taxon>Pseudomonadati</taxon>
        <taxon>Pseudomonadota</taxon>
        <taxon>Alphaproteobacteria</taxon>
        <taxon>Rhodobacterales</taxon>
        <taxon>Roseobacteraceae</taxon>
        <taxon>Lentibacter</taxon>
    </lineage>
</organism>
<dbReference type="Proteomes" id="UP000199026">
    <property type="component" value="Unassembled WGS sequence"/>
</dbReference>
<keyword evidence="2" id="KW-0378">Hydrolase</keyword>
<evidence type="ECO:0000313" key="5">
    <source>
        <dbReference type="Proteomes" id="UP000199026"/>
    </source>
</evidence>
<dbReference type="Gene3D" id="3.10.129.10">
    <property type="entry name" value="Hotdog Thioesterase"/>
    <property type="match status" value="1"/>
</dbReference>
<evidence type="ECO:0000256" key="1">
    <source>
        <dbReference type="ARBA" id="ARBA00008324"/>
    </source>
</evidence>
<dbReference type="CDD" id="cd03443">
    <property type="entry name" value="PaaI_thioesterase"/>
    <property type="match status" value="1"/>
</dbReference>
<evidence type="ECO:0000256" key="2">
    <source>
        <dbReference type="ARBA" id="ARBA00022801"/>
    </source>
</evidence>
<keyword evidence="5" id="KW-1185">Reference proteome</keyword>
<evidence type="ECO:0000259" key="3">
    <source>
        <dbReference type="Pfam" id="PF03061"/>
    </source>
</evidence>
<reference evidence="4 5" key="1">
    <citation type="submission" date="2016-10" db="EMBL/GenBank/DDBJ databases">
        <authorList>
            <person name="de Groot N.N."/>
        </authorList>
    </citation>
    <scope>NUCLEOTIDE SEQUENCE [LARGE SCALE GENOMIC DNA]</scope>
    <source>
        <strain evidence="4 5">DSM 24677</strain>
    </source>
</reference>
<proteinExistence type="inferred from homology"/>
<dbReference type="GeneID" id="78124393"/>
<feature type="domain" description="Thioesterase" evidence="3">
    <location>
        <begin position="52"/>
        <end position="122"/>
    </location>
</feature>
<comment type="similarity">
    <text evidence="1">Belongs to the thioesterase PaaI family.</text>
</comment>
<dbReference type="AlphaFoldDB" id="A0A1H3K5A5"/>
<dbReference type="GO" id="GO:0047617">
    <property type="term" value="F:fatty acyl-CoA hydrolase activity"/>
    <property type="evidence" value="ECO:0007669"/>
    <property type="project" value="InterPro"/>
</dbReference>
<dbReference type="InterPro" id="IPR039298">
    <property type="entry name" value="ACOT13"/>
</dbReference>
<dbReference type="NCBIfam" id="TIGR00369">
    <property type="entry name" value="unchar_dom_1"/>
    <property type="match status" value="1"/>
</dbReference>
<evidence type="ECO:0000313" key="4">
    <source>
        <dbReference type="EMBL" id="SDY46714.1"/>
    </source>
</evidence>
<dbReference type="PANTHER" id="PTHR21660:SF1">
    <property type="entry name" value="ACYL-COENZYME A THIOESTERASE 13"/>
    <property type="match status" value="1"/>
</dbReference>
<dbReference type="STRING" id="576131.SAMN05444486_102321"/>
<protein>
    <submittedName>
        <fullName evidence="4">Acyl-coenzyme A thioesterase 13</fullName>
    </submittedName>
</protein>
<dbReference type="EMBL" id="FNPR01000002">
    <property type="protein sequence ID" value="SDY46714.1"/>
    <property type="molecule type" value="Genomic_DNA"/>
</dbReference>
<dbReference type="Pfam" id="PF03061">
    <property type="entry name" value="4HBT"/>
    <property type="match status" value="1"/>
</dbReference>
<dbReference type="PANTHER" id="PTHR21660">
    <property type="entry name" value="THIOESTERASE SUPERFAMILY MEMBER-RELATED"/>
    <property type="match status" value="1"/>
</dbReference>
<sequence length="136" mass="14310">MSLTPKDAQTIFDQGFAPWVRALDLSITAISPTGATLEMPITPDLTRMGDVLSGQALAALADTAMVFACAGLFGEMKPVATTNLEVQFLRAGLGETIICDAEIVKPGRNLIFTRATMRAAPSGKDIATATATFYLA</sequence>
<gene>
    <name evidence="4" type="ORF">SAMN05444486_102321</name>
</gene>
<accession>A0A1H3K5A5</accession>
<dbReference type="InterPro" id="IPR029069">
    <property type="entry name" value="HotDog_dom_sf"/>
</dbReference>